<dbReference type="EMBL" id="LJUO01000146">
    <property type="protein sequence ID" value="KPK68928.1"/>
    <property type="molecule type" value="Genomic_DNA"/>
</dbReference>
<dbReference type="InterPro" id="IPR045375">
    <property type="entry name" value="Put_radical_SAM-like_N"/>
</dbReference>
<sequence length="410" mass="46710">MVRCVISDDKRIPVDSMLLTINGHVINDFLEFRFYNDCARVRTVVVQKDGTTRDIVFEPDEDIAVALEEPVYRSCMNDCDFCFINGLPKGLRTELYFRDDDYRLSFLFGNFLSLTNVTRDDIKRIGRLRLSPLYISVHTTNPRMRHRLFKNENAAEIMEQLRLLAENDIVLHCQIVVIPGITCGDELSKTIHDLAMLYPAVQSIGVVPVGKTKYARSIPVVTDNLAQETIARAEAAHTTFRKQYNKGLVYCADEFYIRMGMSIPPSDYYDDFPQYENGIGMVRTFIDDIANTGSNRIAHGRFLILTGVLAYPFVCQLRDRLRQQSDRYRGAVDVKAVPNTLLGDSVTVSGLLSGKDLRTTIRMTHEQYDRIILPPNCVNDAGAFLDDQQFDDERIIISPHTIEELITCLQ</sequence>
<evidence type="ECO:0000259" key="1">
    <source>
        <dbReference type="Pfam" id="PF04459"/>
    </source>
</evidence>
<dbReference type="InterPro" id="IPR013785">
    <property type="entry name" value="Aldolase_TIM"/>
</dbReference>
<evidence type="ECO:0000313" key="4">
    <source>
        <dbReference type="Proteomes" id="UP000051096"/>
    </source>
</evidence>
<feature type="domain" description="DUF512" evidence="1">
    <location>
        <begin position="207"/>
        <end position="392"/>
    </location>
</feature>
<reference evidence="3 4" key="1">
    <citation type="journal article" date="2015" name="Microbiome">
        <title>Genomic resolution of linkages in carbon, nitrogen, and sulfur cycling among widespread estuary sediment bacteria.</title>
        <authorList>
            <person name="Baker B.J."/>
            <person name="Lazar C.S."/>
            <person name="Teske A.P."/>
            <person name="Dick G.J."/>
        </authorList>
    </citation>
    <scope>NUCLEOTIDE SEQUENCE [LARGE SCALE GENOMIC DNA]</scope>
    <source>
        <strain evidence="3">SM23_60</strain>
    </source>
</reference>
<comment type="caution">
    <text evidence="3">The sequence shown here is derived from an EMBL/GenBank/DDBJ whole genome shotgun (WGS) entry which is preliminary data.</text>
</comment>
<dbReference type="AlphaFoldDB" id="A0A0S8G7W3"/>
<dbReference type="CDD" id="cd01335">
    <property type="entry name" value="Radical_SAM"/>
    <property type="match status" value="1"/>
</dbReference>
<dbReference type="InterPro" id="IPR058240">
    <property type="entry name" value="rSAM_sf"/>
</dbReference>
<dbReference type="InterPro" id="IPR007549">
    <property type="entry name" value="DUF512"/>
</dbReference>
<organism evidence="3 4">
    <name type="scientific">candidate division WOR_3 bacterium SM23_60</name>
    <dbReference type="NCBI Taxonomy" id="1703780"/>
    <lineage>
        <taxon>Bacteria</taxon>
        <taxon>Bacteria division WOR-3</taxon>
    </lineage>
</organism>
<dbReference type="Gene3D" id="3.20.20.70">
    <property type="entry name" value="Aldolase class I"/>
    <property type="match status" value="1"/>
</dbReference>
<evidence type="ECO:0000313" key="3">
    <source>
        <dbReference type="EMBL" id="KPK68928.1"/>
    </source>
</evidence>
<dbReference type="Pfam" id="PF04459">
    <property type="entry name" value="DUF512"/>
    <property type="match status" value="1"/>
</dbReference>
<name>A0A0S8G7W3_UNCW3</name>
<dbReference type="Pfam" id="PF19238">
    <property type="entry name" value="Radical_SAM_2"/>
    <property type="match status" value="1"/>
</dbReference>
<accession>A0A0S8G7W3</accession>
<gene>
    <name evidence="3" type="ORF">AMJ87_11205</name>
</gene>
<feature type="domain" description="Putative radical SAM N-terminal" evidence="2">
    <location>
        <begin position="60"/>
        <end position="204"/>
    </location>
</feature>
<protein>
    <submittedName>
        <fullName evidence="3">Uncharacterized protein</fullName>
    </submittedName>
</protein>
<proteinExistence type="predicted"/>
<evidence type="ECO:0000259" key="2">
    <source>
        <dbReference type="Pfam" id="PF19238"/>
    </source>
</evidence>
<dbReference type="Proteomes" id="UP000051096">
    <property type="component" value="Unassembled WGS sequence"/>
</dbReference>
<dbReference type="SUPFAM" id="SSF102114">
    <property type="entry name" value="Radical SAM enzymes"/>
    <property type="match status" value="1"/>
</dbReference>